<comment type="caution">
    <text evidence="2">The sequence shown here is derived from an EMBL/GenBank/DDBJ whole genome shotgun (WGS) entry which is preliminary data.</text>
</comment>
<evidence type="ECO:0000313" key="3">
    <source>
        <dbReference type="Proteomes" id="UP001237642"/>
    </source>
</evidence>
<gene>
    <name evidence="2" type="ORF">POM88_007215</name>
</gene>
<reference evidence="2" key="2">
    <citation type="submission" date="2023-05" db="EMBL/GenBank/DDBJ databases">
        <authorList>
            <person name="Schelkunov M.I."/>
        </authorList>
    </citation>
    <scope>NUCLEOTIDE SEQUENCE</scope>
    <source>
        <strain evidence="2">Hsosn_3</strain>
        <tissue evidence="2">Leaf</tissue>
    </source>
</reference>
<protein>
    <submittedName>
        <fullName evidence="2">Uncharacterized protein</fullName>
    </submittedName>
</protein>
<name>A0AAD8N620_9APIA</name>
<keyword evidence="3" id="KW-1185">Reference proteome</keyword>
<dbReference type="AlphaFoldDB" id="A0AAD8N620"/>
<feature type="region of interest" description="Disordered" evidence="1">
    <location>
        <begin position="1"/>
        <end position="23"/>
    </location>
</feature>
<proteinExistence type="predicted"/>
<reference evidence="2" key="1">
    <citation type="submission" date="2023-02" db="EMBL/GenBank/DDBJ databases">
        <title>Genome of toxic invasive species Heracleum sosnowskyi carries increased number of genes despite the absence of recent whole-genome duplications.</title>
        <authorList>
            <person name="Schelkunov M."/>
            <person name="Shtratnikova V."/>
            <person name="Makarenko M."/>
            <person name="Klepikova A."/>
            <person name="Omelchenko D."/>
            <person name="Novikova G."/>
            <person name="Obukhova E."/>
            <person name="Bogdanov V."/>
            <person name="Penin A."/>
            <person name="Logacheva M."/>
        </authorList>
    </citation>
    <scope>NUCLEOTIDE SEQUENCE</scope>
    <source>
        <strain evidence="2">Hsosn_3</strain>
        <tissue evidence="2">Leaf</tissue>
    </source>
</reference>
<dbReference type="Proteomes" id="UP001237642">
    <property type="component" value="Unassembled WGS sequence"/>
</dbReference>
<sequence length="113" mass="13250">MADNEFPSHQLSERREQPPAVAPHLVPVITRSACSSRSDFARPSLDDTDYTPNLRKTWPNGSSRIRWFHYERLMGRSRDPQVAIEKLWRKHEKRLRRAQIESNEDAPVNLTKD</sequence>
<evidence type="ECO:0000313" key="2">
    <source>
        <dbReference type="EMBL" id="KAK1397352.1"/>
    </source>
</evidence>
<evidence type="ECO:0000256" key="1">
    <source>
        <dbReference type="SAM" id="MobiDB-lite"/>
    </source>
</evidence>
<accession>A0AAD8N620</accession>
<dbReference type="EMBL" id="JAUIZM010000002">
    <property type="protein sequence ID" value="KAK1397352.1"/>
    <property type="molecule type" value="Genomic_DNA"/>
</dbReference>
<organism evidence="2 3">
    <name type="scientific">Heracleum sosnowskyi</name>
    <dbReference type="NCBI Taxonomy" id="360622"/>
    <lineage>
        <taxon>Eukaryota</taxon>
        <taxon>Viridiplantae</taxon>
        <taxon>Streptophyta</taxon>
        <taxon>Embryophyta</taxon>
        <taxon>Tracheophyta</taxon>
        <taxon>Spermatophyta</taxon>
        <taxon>Magnoliopsida</taxon>
        <taxon>eudicotyledons</taxon>
        <taxon>Gunneridae</taxon>
        <taxon>Pentapetalae</taxon>
        <taxon>asterids</taxon>
        <taxon>campanulids</taxon>
        <taxon>Apiales</taxon>
        <taxon>Apiaceae</taxon>
        <taxon>Apioideae</taxon>
        <taxon>apioid superclade</taxon>
        <taxon>Tordylieae</taxon>
        <taxon>Tordyliinae</taxon>
        <taxon>Heracleum</taxon>
    </lineage>
</organism>